<protein>
    <submittedName>
        <fullName evidence="3">Pilus assembly protein PilE</fullName>
    </submittedName>
</protein>
<keyword evidence="1" id="KW-0488">Methylation</keyword>
<evidence type="ECO:0000256" key="2">
    <source>
        <dbReference type="SAM" id="Phobius"/>
    </source>
</evidence>
<dbReference type="PROSITE" id="PS00409">
    <property type="entry name" value="PROKAR_NTER_METHYL"/>
    <property type="match status" value="1"/>
</dbReference>
<dbReference type="InterPro" id="IPR000983">
    <property type="entry name" value="Bac_GSPG_pilin"/>
</dbReference>
<dbReference type="STRING" id="554343.AS194_02910"/>
<dbReference type="PRINTS" id="PR00813">
    <property type="entry name" value="BCTERIALGSPG"/>
</dbReference>
<keyword evidence="4" id="KW-1185">Reference proteome</keyword>
<name>A0A0T6DPG6_9GAMM</name>
<proteinExistence type="predicted"/>
<dbReference type="SUPFAM" id="SSF54523">
    <property type="entry name" value="Pili subunits"/>
    <property type="match status" value="1"/>
</dbReference>
<dbReference type="InterPro" id="IPR012902">
    <property type="entry name" value="N_methyl_site"/>
</dbReference>
<reference evidence="3 4" key="1">
    <citation type="submission" date="2015-11" db="EMBL/GenBank/DDBJ databases">
        <title>Permanent draft genome of Psychrobacter piscatorii LQ58.</title>
        <authorList>
            <person name="Zhou M."/>
            <person name="Dong B."/>
            <person name="Liu Q."/>
        </authorList>
    </citation>
    <scope>NUCLEOTIDE SEQUENCE [LARGE SCALE GENOMIC DNA]</scope>
    <source>
        <strain evidence="3 4">LQ58</strain>
    </source>
</reference>
<gene>
    <name evidence="3" type="ORF">AS194_02910</name>
</gene>
<dbReference type="InterPro" id="IPR031982">
    <property type="entry name" value="PilE-like"/>
</dbReference>
<dbReference type="PANTHER" id="PTHR30093">
    <property type="entry name" value="GENERAL SECRETION PATHWAY PROTEIN G"/>
    <property type="match status" value="1"/>
</dbReference>
<evidence type="ECO:0000313" key="4">
    <source>
        <dbReference type="Proteomes" id="UP000051202"/>
    </source>
</evidence>
<organism evidence="3 4">
    <name type="scientific">Psychrobacter piscatorii</name>
    <dbReference type="NCBI Taxonomy" id="554343"/>
    <lineage>
        <taxon>Bacteria</taxon>
        <taxon>Pseudomonadati</taxon>
        <taxon>Pseudomonadota</taxon>
        <taxon>Gammaproteobacteria</taxon>
        <taxon>Moraxellales</taxon>
        <taxon>Moraxellaceae</taxon>
        <taxon>Psychrobacter</taxon>
    </lineage>
</organism>
<dbReference type="Gene3D" id="3.30.700.10">
    <property type="entry name" value="Glycoprotein, Type 4 Pilin"/>
    <property type="match status" value="1"/>
</dbReference>
<feature type="transmembrane region" description="Helical" evidence="2">
    <location>
        <begin position="12"/>
        <end position="35"/>
    </location>
</feature>
<dbReference type="GO" id="GO:0015628">
    <property type="term" value="P:protein secretion by the type II secretion system"/>
    <property type="evidence" value="ECO:0007669"/>
    <property type="project" value="InterPro"/>
</dbReference>
<keyword evidence="2" id="KW-1133">Transmembrane helix</keyword>
<sequence>MDNTNANNNHGFTLIELLIVVAIIGLLAAIAYPSYQGYIERGHRTDMMSEMHNIASTIESRKLAQGKYNSVVTTDLVGNYPQNDALYTVAIDPNPLTSQWTITATPIPSKRMENDDEISLDYRGYKCRGTTCGTDDEWK</sequence>
<dbReference type="AlphaFoldDB" id="A0A0T6DPG6"/>
<dbReference type="NCBIfam" id="TIGR02532">
    <property type="entry name" value="IV_pilin_GFxxxE"/>
    <property type="match status" value="1"/>
</dbReference>
<dbReference type="InterPro" id="IPR045584">
    <property type="entry name" value="Pilin-like"/>
</dbReference>
<evidence type="ECO:0000313" key="3">
    <source>
        <dbReference type="EMBL" id="KRU21576.1"/>
    </source>
</evidence>
<dbReference type="Proteomes" id="UP000051202">
    <property type="component" value="Unassembled WGS sequence"/>
</dbReference>
<dbReference type="GO" id="GO:0043683">
    <property type="term" value="P:type IV pilus assembly"/>
    <property type="evidence" value="ECO:0007669"/>
    <property type="project" value="InterPro"/>
</dbReference>
<dbReference type="Pfam" id="PF07963">
    <property type="entry name" value="N_methyl"/>
    <property type="match status" value="1"/>
</dbReference>
<dbReference type="GO" id="GO:0015627">
    <property type="term" value="C:type II protein secretion system complex"/>
    <property type="evidence" value="ECO:0007669"/>
    <property type="project" value="InterPro"/>
</dbReference>
<dbReference type="PANTHER" id="PTHR30093:SF47">
    <property type="entry name" value="TYPE IV PILUS NON-CORE MINOR PILIN PILE"/>
    <property type="match status" value="1"/>
</dbReference>
<evidence type="ECO:0000256" key="1">
    <source>
        <dbReference type="ARBA" id="ARBA00022481"/>
    </source>
</evidence>
<comment type="caution">
    <text evidence="3">The sequence shown here is derived from an EMBL/GenBank/DDBJ whole genome shotgun (WGS) entry which is preliminary data.</text>
</comment>
<dbReference type="Pfam" id="PF16732">
    <property type="entry name" value="ComP_DUS"/>
    <property type="match status" value="1"/>
</dbReference>
<dbReference type="EMBL" id="LNDJ01000107">
    <property type="protein sequence ID" value="KRU21576.1"/>
    <property type="molecule type" value="Genomic_DNA"/>
</dbReference>
<keyword evidence="2" id="KW-0812">Transmembrane</keyword>
<accession>A0A0T6DPG6</accession>
<keyword evidence="2" id="KW-0472">Membrane</keyword>